<organism evidence="1 2">
    <name type="scientific">Rubroshorea leprosula</name>
    <dbReference type="NCBI Taxonomy" id="152421"/>
    <lineage>
        <taxon>Eukaryota</taxon>
        <taxon>Viridiplantae</taxon>
        <taxon>Streptophyta</taxon>
        <taxon>Embryophyta</taxon>
        <taxon>Tracheophyta</taxon>
        <taxon>Spermatophyta</taxon>
        <taxon>Magnoliopsida</taxon>
        <taxon>eudicotyledons</taxon>
        <taxon>Gunneridae</taxon>
        <taxon>Pentapetalae</taxon>
        <taxon>rosids</taxon>
        <taxon>malvids</taxon>
        <taxon>Malvales</taxon>
        <taxon>Dipterocarpaceae</taxon>
        <taxon>Rubroshorea</taxon>
    </lineage>
</organism>
<dbReference type="Proteomes" id="UP001054252">
    <property type="component" value="Unassembled WGS sequence"/>
</dbReference>
<comment type="caution">
    <text evidence="1">The sequence shown here is derived from an EMBL/GenBank/DDBJ whole genome shotgun (WGS) entry which is preliminary data.</text>
</comment>
<dbReference type="AlphaFoldDB" id="A0AAV5KAV9"/>
<name>A0AAV5KAV9_9ROSI</name>
<sequence>MAASRFGGSILKYAYHLNLTNTTPAQFCFSRGFSSTLFVKGDSFSMKIVFGLRSKSKNLFVFTCIKKFCFCCQEIGVWGVFSAGEMDWSDKPI</sequence>
<evidence type="ECO:0000313" key="2">
    <source>
        <dbReference type="Proteomes" id="UP001054252"/>
    </source>
</evidence>
<keyword evidence="2" id="KW-1185">Reference proteome</keyword>
<reference evidence="1 2" key="1">
    <citation type="journal article" date="2021" name="Commun. Biol.">
        <title>The genome of Shorea leprosula (Dipterocarpaceae) highlights the ecological relevance of drought in aseasonal tropical rainforests.</title>
        <authorList>
            <person name="Ng K.K.S."/>
            <person name="Kobayashi M.J."/>
            <person name="Fawcett J.A."/>
            <person name="Hatakeyama M."/>
            <person name="Paape T."/>
            <person name="Ng C.H."/>
            <person name="Ang C.C."/>
            <person name="Tnah L.H."/>
            <person name="Lee C.T."/>
            <person name="Nishiyama T."/>
            <person name="Sese J."/>
            <person name="O'Brien M.J."/>
            <person name="Copetti D."/>
            <person name="Mohd Noor M.I."/>
            <person name="Ong R.C."/>
            <person name="Putra M."/>
            <person name="Sireger I.Z."/>
            <person name="Indrioko S."/>
            <person name="Kosugi Y."/>
            <person name="Izuno A."/>
            <person name="Isagi Y."/>
            <person name="Lee S.L."/>
            <person name="Shimizu K.K."/>
        </authorList>
    </citation>
    <scope>NUCLEOTIDE SEQUENCE [LARGE SCALE GENOMIC DNA]</scope>
    <source>
        <strain evidence="1">214</strain>
    </source>
</reference>
<dbReference type="EMBL" id="BPVZ01000057">
    <property type="protein sequence ID" value="GKV21536.1"/>
    <property type="molecule type" value="Genomic_DNA"/>
</dbReference>
<gene>
    <name evidence="1" type="ORF">SLEP1_g31508</name>
</gene>
<accession>A0AAV5KAV9</accession>
<evidence type="ECO:0000313" key="1">
    <source>
        <dbReference type="EMBL" id="GKV21536.1"/>
    </source>
</evidence>
<protein>
    <submittedName>
        <fullName evidence="1">Uncharacterized protein</fullName>
    </submittedName>
</protein>
<proteinExistence type="predicted"/>